<comment type="caution">
    <text evidence="2">The sequence shown here is derived from an EMBL/GenBank/DDBJ whole genome shotgun (WGS) entry which is preliminary data.</text>
</comment>
<gene>
    <name evidence="2" type="ORF">NDU88_008372</name>
</gene>
<dbReference type="EMBL" id="JANPWB010000011">
    <property type="protein sequence ID" value="KAJ1130014.1"/>
    <property type="molecule type" value="Genomic_DNA"/>
</dbReference>
<dbReference type="Proteomes" id="UP001066276">
    <property type="component" value="Chromosome 7"/>
</dbReference>
<reference evidence="2" key="1">
    <citation type="journal article" date="2022" name="bioRxiv">
        <title>Sequencing and chromosome-scale assembly of the giantPleurodeles waltlgenome.</title>
        <authorList>
            <person name="Brown T."/>
            <person name="Elewa A."/>
            <person name="Iarovenko S."/>
            <person name="Subramanian E."/>
            <person name="Araus A.J."/>
            <person name="Petzold A."/>
            <person name="Susuki M."/>
            <person name="Suzuki K.-i.T."/>
            <person name="Hayashi T."/>
            <person name="Toyoda A."/>
            <person name="Oliveira C."/>
            <person name="Osipova E."/>
            <person name="Leigh N.D."/>
            <person name="Simon A."/>
            <person name="Yun M.H."/>
        </authorList>
    </citation>
    <scope>NUCLEOTIDE SEQUENCE</scope>
    <source>
        <strain evidence="2">20211129_DDA</strain>
        <tissue evidence="2">Liver</tissue>
    </source>
</reference>
<accession>A0AAV7PRZ0</accession>
<organism evidence="2 3">
    <name type="scientific">Pleurodeles waltl</name>
    <name type="common">Iberian ribbed newt</name>
    <dbReference type="NCBI Taxonomy" id="8319"/>
    <lineage>
        <taxon>Eukaryota</taxon>
        <taxon>Metazoa</taxon>
        <taxon>Chordata</taxon>
        <taxon>Craniata</taxon>
        <taxon>Vertebrata</taxon>
        <taxon>Euteleostomi</taxon>
        <taxon>Amphibia</taxon>
        <taxon>Batrachia</taxon>
        <taxon>Caudata</taxon>
        <taxon>Salamandroidea</taxon>
        <taxon>Salamandridae</taxon>
        <taxon>Pleurodelinae</taxon>
        <taxon>Pleurodeles</taxon>
    </lineage>
</organism>
<feature type="compositionally biased region" description="Polar residues" evidence="1">
    <location>
        <begin position="370"/>
        <end position="382"/>
    </location>
</feature>
<feature type="compositionally biased region" description="Basic and acidic residues" evidence="1">
    <location>
        <begin position="25"/>
        <end position="39"/>
    </location>
</feature>
<feature type="region of interest" description="Disordered" evidence="1">
    <location>
        <begin position="366"/>
        <end position="403"/>
    </location>
</feature>
<proteinExistence type="predicted"/>
<feature type="region of interest" description="Disordered" evidence="1">
    <location>
        <begin position="146"/>
        <end position="207"/>
    </location>
</feature>
<name>A0AAV7PRZ0_PLEWA</name>
<dbReference type="AlphaFoldDB" id="A0AAV7PRZ0"/>
<feature type="region of interest" description="Disordered" evidence="1">
    <location>
        <begin position="25"/>
        <end position="44"/>
    </location>
</feature>
<evidence type="ECO:0000313" key="2">
    <source>
        <dbReference type="EMBL" id="KAJ1130014.1"/>
    </source>
</evidence>
<sequence length="403" mass="42199">MCHATCVTGSRLRCGLFMLTDSHREPPLGETPHQPDSHGGKPPADEVVWWSNSCRGRPPIHQGSAFRRDVEAPSSPQGQGAVDPVPPDPWQVLRGGPRALRGPPVLVLWRSRGPGPNLGGHACVVQASQPSLGIVAGRPAHFSPSLAPQGAVAPQPTWPGVQPQGDAVSLLLGQGPSPHQRPGSRPGPRDICLPAPSDGRGGPSGLMRPSSILQCPLSCLLADHPCPFTRPGRRRADPVRAGPDHSPHLCLRSWAPRLSPGAQGGSSVSGGRCLFSSRTRSRNFKGLDCATAFRDPAIDRLLLRCARPAQRLTAGHANSPGGPPQCPPQLVRSARVSAPRHRARRAAPVSTATLAAKSAQLLVGVRTPRRGNSQLTGGTISQGAHRGNQERGAELGMEASSGG</sequence>
<protein>
    <submittedName>
        <fullName evidence="2">Uncharacterized protein</fullName>
    </submittedName>
</protein>
<feature type="region of interest" description="Disordered" evidence="1">
    <location>
        <begin position="67"/>
        <end position="88"/>
    </location>
</feature>
<evidence type="ECO:0000256" key="1">
    <source>
        <dbReference type="SAM" id="MobiDB-lite"/>
    </source>
</evidence>
<evidence type="ECO:0000313" key="3">
    <source>
        <dbReference type="Proteomes" id="UP001066276"/>
    </source>
</evidence>
<keyword evidence="3" id="KW-1185">Reference proteome</keyword>